<evidence type="ECO:0000313" key="3">
    <source>
        <dbReference type="Proteomes" id="UP000222788"/>
    </source>
</evidence>
<evidence type="ECO:0008006" key="4">
    <source>
        <dbReference type="Google" id="ProtNLM"/>
    </source>
</evidence>
<organism evidence="2 3">
    <name type="scientific">Ceratocystis fimbriata CBS 114723</name>
    <dbReference type="NCBI Taxonomy" id="1035309"/>
    <lineage>
        <taxon>Eukaryota</taxon>
        <taxon>Fungi</taxon>
        <taxon>Dikarya</taxon>
        <taxon>Ascomycota</taxon>
        <taxon>Pezizomycotina</taxon>
        <taxon>Sordariomycetes</taxon>
        <taxon>Hypocreomycetidae</taxon>
        <taxon>Microascales</taxon>
        <taxon>Ceratocystidaceae</taxon>
        <taxon>Ceratocystis</taxon>
    </lineage>
</organism>
<dbReference type="PANTHER" id="PTHR47939">
    <property type="entry name" value="MEMBRANE-ASSOCIATED SALT-INDUCIBLE PROTEIN-LIKE"/>
    <property type="match status" value="1"/>
</dbReference>
<dbReference type="Gene3D" id="1.25.40.10">
    <property type="entry name" value="Tetratricopeptide repeat domain"/>
    <property type="match status" value="2"/>
</dbReference>
<evidence type="ECO:0000256" key="1">
    <source>
        <dbReference type="SAM" id="MobiDB-lite"/>
    </source>
</evidence>
<keyword evidence="3" id="KW-1185">Reference proteome</keyword>
<name>A0A2C5X9V1_9PEZI</name>
<dbReference type="InterPro" id="IPR011990">
    <property type="entry name" value="TPR-like_helical_dom_sf"/>
</dbReference>
<dbReference type="InterPro" id="IPR050667">
    <property type="entry name" value="PPR-containing_protein"/>
</dbReference>
<dbReference type="AlphaFoldDB" id="A0A2C5X9V1"/>
<protein>
    <recommendedName>
        <fullName evidence="4">Pentatricopeptide repeat-containing protein</fullName>
    </recommendedName>
</protein>
<reference evidence="2 3" key="1">
    <citation type="journal article" date="2013" name="Fungal Biol.">
        <title>Analysis of microsatellite markers in the genome of the plant pathogen Ceratocystis fimbriata.</title>
        <authorList>
            <person name="Simpson M.C."/>
            <person name="Wilken P.M."/>
            <person name="Coetzee M.P."/>
            <person name="Wingfield M.J."/>
            <person name="Wingfield B.D."/>
        </authorList>
    </citation>
    <scope>NUCLEOTIDE SEQUENCE [LARGE SCALE GENOMIC DNA]</scope>
    <source>
        <strain evidence="2 3">CBS 114723</strain>
    </source>
</reference>
<proteinExistence type="predicted"/>
<gene>
    <name evidence="2" type="ORF">CFIMG_008035RA00001</name>
</gene>
<dbReference type="Proteomes" id="UP000222788">
    <property type="component" value="Unassembled WGS sequence"/>
</dbReference>
<dbReference type="EMBL" id="APWK03000032">
    <property type="protein sequence ID" value="PHH54120.1"/>
    <property type="molecule type" value="Genomic_DNA"/>
</dbReference>
<dbReference type="OrthoDB" id="185373at2759"/>
<evidence type="ECO:0000313" key="2">
    <source>
        <dbReference type="EMBL" id="PHH54120.1"/>
    </source>
</evidence>
<dbReference type="STRING" id="1035309.A0A2C5X9V1"/>
<comment type="caution">
    <text evidence="2">The sequence shown here is derived from an EMBL/GenBank/DDBJ whole genome shotgun (WGS) entry which is preliminary data.</text>
</comment>
<dbReference type="PANTHER" id="PTHR47939:SF1">
    <property type="entry name" value="OS04G0684500 PROTEIN"/>
    <property type="match status" value="1"/>
</dbReference>
<feature type="region of interest" description="Disordered" evidence="1">
    <location>
        <begin position="1200"/>
        <end position="1222"/>
    </location>
</feature>
<accession>A0A2C5X9V1</accession>
<sequence length="1222" mass="140133">MIERATNATMGADTRTFGRLLNSALTPTSCRSSTQIQIRPRPAVTHKKLKPMFWQHGGSAIELSSAWLSLAREKLKDVSLVSPPLASFLYPKDMADKTVLSQSLRTGLASVSIRTKSCSATPSGARKITVSARNTIPAPMMPLQRALGMSSLLAPDYLRYSQMRDVDTEPGEYYDAEISQPLYVPAGPGQQPHYLQPQMSTSTKINEIIRNEDYQYSDLLWKLYQQLPPHEVPAVRLPMLLFLAQCSSAAELDRMQHLISATPNIEFTNELTTVAVRLYIRLRDISKAFQYFYYGLTKTPSPQPLEDLLIYSFWLRDWQLLSNVWQAWINVRDDTPRLLEVAKIPNFHRHLLRFLKYTGFYDRHELPEDFSLIPDVPAQEPKDPSAGYIFRYQFHQRLANSRFRDLVQQLSKNVLAGDCPLWEAEPFLSLVASSEQYEAYIMKAAESKNHVCFDRVFKLYRNAKSYSPSQDFLQAVFLVAKQIKNDQMAIMAYEDWIQFHSYLSQGFMFKLMNYFAYRGDPKAVHTIWKCHRRDPINAMKPKNSSMPLDKARPKRAVPLHPVGNTENDAINDIQEPFDLRMTYRRYRLVAFAMQGSVKRARAQLDEIVRMEGGADLMLWNSLLVGFRRSKDYRGAVKLFMELTAVAQPDNKVFANMMSTAATQGDLQYALELFGQAKELKMENTVDIVEKVVFAFCCARQFTQGKAVLEWALESGLASTRMFNHLMRGQAAENKLLGVEAMVELMEKHSFSWDNYTFVAYMHGFVNTRMPEAGWKVYNMALKSRRLIPEAEHFAVLMCGWNLSGQPWRTFEMDELMRKLDVPHSLDTIRLMVIAKRQSDEMHANKPQMTQVPCEGGEPESLVNYYRRQLELNKTNMSNPREWHVHSVVHSQMVARSLATLTTIHHWDLAEELLEMYQGDTNFIKLPNSVLSPAMWIYYNKRDYAKVKSIWNKMFSSAVDSGRASASMVQSQVAEAGSEAAAPEPVADQLPQRTSDNSAVLSGVRWVLDGPFTTMRFVLTQEGDARGLLALTNQLVANGFCLSRRNWNHVVQVLAQRGLHIDAFDICEKRLIQTWAGWATRRRRMGGGRALKPETRWLGRHKNTVFATSYTLIILLNEHQKLKEMEPWSSDAAATLEHLRENCKNVLDALNTWKYCGSEIEKDLFGENEMVRELKAHQERDLRYEREEFERLVRGEPLQPLNLRNEEEKDGPIGGVVVDTDKK</sequence>
<reference evidence="2 3" key="2">
    <citation type="journal article" date="2013" name="IMA Fungus">
        <title>IMA Genome-F 1: Ceratocystis fimbriata: Draft nuclear genome sequence for the plant pathogen, Ceratocystis fimbriata.</title>
        <authorList>
            <person name="Wilken P.M."/>
            <person name="Steenkamp E.T."/>
            <person name="Wingfield M.J."/>
            <person name="de Beer Z.W."/>
            <person name="Wingfield B.D."/>
        </authorList>
    </citation>
    <scope>NUCLEOTIDE SEQUENCE [LARGE SCALE GENOMIC DNA]</scope>
    <source>
        <strain evidence="2 3">CBS 114723</strain>
    </source>
</reference>